<dbReference type="GO" id="GO:0003676">
    <property type="term" value="F:nucleic acid binding"/>
    <property type="evidence" value="ECO:0007669"/>
    <property type="project" value="InterPro"/>
</dbReference>
<protein>
    <recommendedName>
        <fullName evidence="1">RNase H type-1 domain-containing protein</fullName>
    </recommendedName>
</protein>
<dbReference type="GO" id="GO:0004523">
    <property type="term" value="F:RNA-DNA hybrid ribonuclease activity"/>
    <property type="evidence" value="ECO:0007669"/>
    <property type="project" value="InterPro"/>
</dbReference>
<sequence>MTTANISPTKLSISSLPIGGTDMAGRLKLNVDADILESDGKLDYGVVIHDHLGGYLAFAVTPTACALSPLIAEAMAVLNGMQLCYKLSYNGVEVEIDCQRVAKLLNKKEFCYAEFKIVLQDIFDICTNLKVFKFLLCNCL</sequence>
<dbReference type="Pfam" id="PF13456">
    <property type="entry name" value="RVT_3"/>
    <property type="match status" value="1"/>
</dbReference>
<dbReference type="InterPro" id="IPR036397">
    <property type="entry name" value="RNaseH_sf"/>
</dbReference>
<dbReference type="AlphaFoldDB" id="A0A803P0S3"/>
<dbReference type="InterPro" id="IPR012337">
    <property type="entry name" value="RNaseH-like_sf"/>
</dbReference>
<dbReference type="PANTHER" id="PTHR47723">
    <property type="entry name" value="OS05G0353850 PROTEIN"/>
    <property type="match status" value="1"/>
</dbReference>
<dbReference type="PANTHER" id="PTHR47723:SF21">
    <property type="entry name" value="POLYNUCLEOTIDYL TRANSFERASE, RIBONUCLEASE H-LIKE SUPERFAMILY PROTEIN"/>
    <property type="match status" value="1"/>
</dbReference>
<accession>A0A803P0S3</accession>
<proteinExistence type="predicted"/>
<dbReference type="Gene3D" id="3.30.420.10">
    <property type="entry name" value="Ribonuclease H-like superfamily/Ribonuclease H"/>
    <property type="match status" value="1"/>
</dbReference>
<reference evidence="2" key="1">
    <citation type="submission" date="2018-11" db="EMBL/GenBank/DDBJ databases">
        <authorList>
            <person name="Grassa J C."/>
        </authorList>
    </citation>
    <scope>NUCLEOTIDE SEQUENCE [LARGE SCALE GENOMIC DNA]</scope>
</reference>
<name>A0A803P0S3_CANSA</name>
<reference evidence="2" key="2">
    <citation type="submission" date="2021-03" db="UniProtKB">
        <authorList>
            <consortium name="EnsemblPlants"/>
        </authorList>
    </citation>
    <scope>IDENTIFICATION</scope>
</reference>
<organism evidence="2 3">
    <name type="scientific">Cannabis sativa</name>
    <name type="common">Hemp</name>
    <name type="synonym">Marijuana</name>
    <dbReference type="NCBI Taxonomy" id="3483"/>
    <lineage>
        <taxon>Eukaryota</taxon>
        <taxon>Viridiplantae</taxon>
        <taxon>Streptophyta</taxon>
        <taxon>Embryophyta</taxon>
        <taxon>Tracheophyta</taxon>
        <taxon>Spermatophyta</taxon>
        <taxon>Magnoliopsida</taxon>
        <taxon>eudicotyledons</taxon>
        <taxon>Gunneridae</taxon>
        <taxon>Pentapetalae</taxon>
        <taxon>rosids</taxon>
        <taxon>fabids</taxon>
        <taxon>Rosales</taxon>
        <taxon>Cannabaceae</taxon>
        <taxon>Cannabis</taxon>
    </lineage>
</organism>
<dbReference type="EMBL" id="UZAU01000103">
    <property type="status" value="NOT_ANNOTATED_CDS"/>
    <property type="molecule type" value="Genomic_DNA"/>
</dbReference>
<dbReference type="InterPro" id="IPR002156">
    <property type="entry name" value="RNaseH_domain"/>
</dbReference>
<dbReference type="Proteomes" id="UP000596661">
    <property type="component" value="Chromosome 2"/>
</dbReference>
<dbReference type="SUPFAM" id="SSF53098">
    <property type="entry name" value="Ribonuclease H-like"/>
    <property type="match status" value="1"/>
</dbReference>
<dbReference type="EnsemblPlants" id="evm.model.02.369">
    <property type="protein sequence ID" value="cds.evm.model.02.369"/>
    <property type="gene ID" value="evm.TU.02.369"/>
</dbReference>
<keyword evidence="3" id="KW-1185">Reference proteome</keyword>
<dbReference type="InterPro" id="IPR053151">
    <property type="entry name" value="RNase_H-like"/>
</dbReference>
<evidence type="ECO:0000313" key="3">
    <source>
        <dbReference type="Proteomes" id="UP000596661"/>
    </source>
</evidence>
<dbReference type="InterPro" id="IPR044730">
    <property type="entry name" value="RNase_H-like_dom_plant"/>
</dbReference>
<dbReference type="Gramene" id="evm.model.02.369">
    <property type="protein sequence ID" value="cds.evm.model.02.369"/>
    <property type="gene ID" value="evm.TU.02.369"/>
</dbReference>
<dbReference type="CDD" id="cd06222">
    <property type="entry name" value="RNase_H_like"/>
    <property type="match status" value="1"/>
</dbReference>
<evidence type="ECO:0000259" key="1">
    <source>
        <dbReference type="Pfam" id="PF13456"/>
    </source>
</evidence>
<evidence type="ECO:0000313" key="2">
    <source>
        <dbReference type="EnsemblPlants" id="cds.evm.model.02.369"/>
    </source>
</evidence>
<feature type="domain" description="RNase H type-1" evidence="1">
    <location>
        <begin position="30"/>
        <end position="134"/>
    </location>
</feature>